<dbReference type="Gene3D" id="1.10.1600.10">
    <property type="match status" value="1"/>
</dbReference>
<accession>A0AB34G6N4</accession>
<dbReference type="EMBL" id="JAQHRD010000001">
    <property type="protein sequence ID" value="KAJ6446596.1"/>
    <property type="molecule type" value="Genomic_DNA"/>
</dbReference>
<comment type="catalytic activity">
    <reaction evidence="19">
        <text>ATP + H2O = ADP + phosphate + H(+)</text>
        <dbReference type="Rhea" id="RHEA:13065"/>
        <dbReference type="ChEBI" id="CHEBI:15377"/>
        <dbReference type="ChEBI" id="CHEBI:15378"/>
        <dbReference type="ChEBI" id="CHEBI:30616"/>
        <dbReference type="ChEBI" id="CHEBI:43474"/>
        <dbReference type="ChEBI" id="CHEBI:456216"/>
        <dbReference type="EC" id="3.6.4.12"/>
    </reaction>
</comment>
<dbReference type="Pfam" id="PF21762">
    <property type="entry name" value="DEDDh_C"/>
    <property type="match status" value="2"/>
</dbReference>
<evidence type="ECO:0000256" key="7">
    <source>
        <dbReference type="ARBA" id="ARBA00022741"/>
    </source>
</evidence>
<dbReference type="CDD" id="cd00873">
    <property type="entry name" value="KU80"/>
    <property type="match status" value="1"/>
</dbReference>
<proteinExistence type="inferred from homology"/>
<name>A0AB34G6N4_9HYPO</name>
<dbReference type="GO" id="GO:0003678">
    <property type="term" value="F:DNA helicase activity"/>
    <property type="evidence" value="ECO:0007669"/>
    <property type="project" value="UniProtKB-EC"/>
</dbReference>
<comment type="subcellular location">
    <subcellularLocation>
        <location evidence="2">Chromosome</location>
        <location evidence="2">Telomere</location>
    </subcellularLocation>
    <subcellularLocation>
        <location evidence="1">Nucleus</location>
    </subcellularLocation>
</comment>
<evidence type="ECO:0000256" key="19">
    <source>
        <dbReference type="ARBA" id="ARBA00047995"/>
    </source>
</evidence>
<evidence type="ECO:0000256" key="17">
    <source>
        <dbReference type="ARBA" id="ARBA00024890"/>
    </source>
</evidence>
<evidence type="ECO:0000256" key="10">
    <source>
        <dbReference type="ARBA" id="ARBA00022806"/>
    </source>
</evidence>
<keyword evidence="6" id="KW-0158">Chromosome</keyword>
<dbReference type="GO" id="GO:0005524">
    <property type="term" value="F:ATP binding"/>
    <property type="evidence" value="ECO:0007669"/>
    <property type="project" value="UniProtKB-KW"/>
</dbReference>
<evidence type="ECO:0000256" key="9">
    <source>
        <dbReference type="ARBA" id="ARBA00022801"/>
    </source>
</evidence>
<evidence type="ECO:0000256" key="5">
    <source>
        <dbReference type="ARBA" id="ARBA00021792"/>
    </source>
</evidence>
<evidence type="ECO:0000256" key="4">
    <source>
        <dbReference type="ARBA" id="ARBA00012551"/>
    </source>
</evidence>
<keyword evidence="12" id="KW-0779">Telomere</keyword>
<evidence type="ECO:0000313" key="21">
    <source>
        <dbReference type="EMBL" id="KAJ6446596.1"/>
    </source>
</evidence>
<evidence type="ECO:0000256" key="2">
    <source>
        <dbReference type="ARBA" id="ARBA00004574"/>
    </source>
</evidence>
<dbReference type="PANTHER" id="PTHR12604">
    <property type="entry name" value="KU AUTOANTIGEN DNA HELICASE"/>
    <property type="match status" value="1"/>
</dbReference>
<feature type="domain" description="VWFA" evidence="20">
    <location>
        <begin position="84"/>
        <end position="298"/>
    </location>
</feature>
<dbReference type="Gene3D" id="3.40.50.410">
    <property type="entry name" value="von Willebrand factor, type A domain"/>
    <property type="match status" value="1"/>
</dbReference>
<keyword evidence="10" id="KW-0347">Helicase</keyword>
<gene>
    <name evidence="21" type="primary">XRCC5</name>
    <name evidence="21" type="ORF">O9K51_01369</name>
</gene>
<dbReference type="GO" id="GO:0016787">
    <property type="term" value="F:hydrolase activity"/>
    <property type="evidence" value="ECO:0007669"/>
    <property type="project" value="UniProtKB-KW"/>
</dbReference>
<comment type="function">
    <text evidence="17">Single-stranded DNA-dependent ATP-dependent helicase. Involved in non-homologous end joining (NHEJ) DNA double strand break repair. DNA-binding is sequence-independent but has a high affinity to nicks in double-stranded DNA and to the ends of duplex DNA. Binds to naturally occurring chromosomal ends, and therefore provides chromosomal end protection. Required also for telomere recombination to repair telomeric ends in the absence of telomerase. KU70, of the KU70/KU80 heterodimer, binds to the stem loop of TLC1, the RNA component of telomerase. Involved in telomere maintenance. Interacts with telomeric repeats and subtelomeric sequences thereby controlling telomere length and protecting against subtelomeric rearrangement. Maintains telomeric chromatin, which is involved in silencing the expression of genes located at the telomere. Required for mating-type switching.</text>
</comment>
<dbReference type="InterPro" id="IPR048519">
    <property type="entry name" value="Gfd2/YDR514C-like_C"/>
</dbReference>
<keyword evidence="13" id="KW-0238">DNA-binding</keyword>
<keyword evidence="15" id="KW-0234">DNA repair</keyword>
<evidence type="ECO:0000259" key="20">
    <source>
        <dbReference type="PROSITE" id="PS50234"/>
    </source>
</evidence>
<dbReference type="InterPro" id="IPR014893">
    <property type="entry name" value="Ku_PK_bind"/>
</dbReference>
<comment type="caution">
    <text evidence="21">The sequence shown here is derived from an EMBL/GenBank/DDBJ whole genome shotgun (WGS) entry which is preliminary data.</text>
</comment>
<dbReference type="Gene3D" id="1.25.40.240">
    <property type="entry name" value="Ku, C-terminal domain"/>
    <property type="match status" value="1"/>
</dbReference>
<dbReference type="GO" id="GO:0042162">
    <property type="term" value="F:telomeric DNA binding"/>
    <property type="evidence" value="ECO:0007669"/>
    <property type="project" value="InterPro"/>
</dbReference>
<dbReference type="PANTHER" id="PTHR12604:SF4">
    <property type="entry name" value="X-RAY REPAIR CROSS-COMPLEMENTING PROTEIN 5"/>
    <property type="match status" value="1"/>
</dbReference>
<dbReference type="SUPFAM" id="SSF53300">
    <property type="entry name" value="vWA-like"/>
    <property type="match status" value="1"/>
</dbReference>
<dbReference type="InterPro" id="IPR002035">
    <property type="entry name" value="VWF_A"/>
</dbReference>
<keyword evidence="22" id="KW-1185">Reference proteome</keyword>
<evidence type="ECO:0000256" key="6">
    <source>
        <dbReference type="ARBA" id="ARBA00022454"/>
    </source>
</evidence>
<keyword evidence="7" id="KW-0547">Nucleotide-binding</keyword>
<sequence length="1263" mass="141233">MERLISQASVSWMSAYEMMWYGATETRIELAMVLRCAMAVQDCAMDNVQLATKKRERRSGLVARPEQDNEVIFESPSTMADKEATVFILDLGASMAKANSGRNESDLDWSMRYVWDKITDIVSANRKTLCVGVLGLRTDETENTLQDDDGYENIAVLQGLGQMTMPALRSLQTSIKPSKTWSGDAISAIVVAVDMIDTFTKKLKFIRRIFLITDGEADMDADDVGDIAQKMNDSNIQLTILGVDFDDAEYGFKQEEKSPTKAANEATLRELAKQCNDGVFATMAEAIDDLDTPRAKAVKPYKSYDGFLTLGDPDSSTAMSIAVERYFKTHLARPQGASTVVVKAETQSTHTLDDDPMDGVDFSAVKQARTYKVNDPDAPGGKRDVEFESLAKGYEYGRTAVHISESEHNITKIETLKSFSIVGFIPCDKYEPFLNMGETCITHARKNDTKSEIALSSLIWALHELDSYAVARIVTKDGKEPLLVLLAPGVEPTYDCLYDIPLPFAEDVRGYQFPPLDKVLTVSGQTLTKHRLLPSDELSKAMDDYVDAMDLSGVGSEENQTGEEYAPMDEAYNPSIHRINHAIKQRAVHPESPVAATPAELLKFSAPPEYLVEKIRGQIDTLIDAAEVKRGKISPLIRCGVVTNTFPVPPKAKGRRNREAVKPISGLDVDALLGEERKGSISQENPVPDFKRALAVAEEVGDIENAAKQMATIVRSLVTDSFGDSKYAQAMECIGTMRDELINLEEPDVYNTFVRDLKKGLLSGALGGDRRDFWFKVRWSRQGLVDQDQSEVSKVTHEEAEENLDRLRAFLGRDVALRSQEEITTNAALPTAGNVKAEQDDWEKWHEKSAEANITWGKDDCPKREIERNPPLPHVEHSHPIHFDESGLRVGEPTREGTVLCPWKAVLSYPDRYIGKTNRPRKPFLFVPTAQFVAFLGEINERLGTELTIPPGVNQQKFCFNFDSGGTPQPRYLARSENKRSMDQVLWPAVAQSDVQGFNNAPREKQDAFLQVFKRLFAPPSTSKSEKAQERAQDRARIQQAMMHHAQMQLGLLEEAPTLQVVFVCIDLEALEGQAHIVSEVGIAILDTNDIRTTDPGPSGSKWWPFISCHHLRTEEYSDMRNHQYELASTVASILSPYTDRGRDMMFVAHDTKQDIKFLLQIGVDIMAWPRVVGEIDTAVLHQKWRDGDTKRSLRALLSDLCIENRNLHNAGNDAMYTLRAMIGIAAEQLRKVTTTERGEKYVPALWLESPRWESGARWEDRA</sequence>
<organism evidence="21 22">
    <name type="scientific">Purpureocillium lavendulum</name>
    <dbReference type="NCBI Taxonomy" id="1247861"/>
    <lineage>
        <taxon>Eukaryota</taxon>
        <taxon>Fungi</taxon>
        <taxon>Dikarya</taxon>
        <taxon>Ascomycota</taxon>
        <taxon>Pezizomycotina</taxon>
        <taxon>Sordariomycetes</taxon>
        <taxon>Hypocreomycetidae</taxon>
        <taxon>Hypocreales</taxon>
        <taxon>Ophiocordycipitaceae</taxon>
        <taxon>Purpureocillium</taxon>
    </lineage>
</organism>
<dbReference type="AlphaFoldDB" id="A0AB34G6N4"/>
<keyword evidence="11" id="KW-0067">ATP-binding</keyword>
<dbReference type="EC" id="3.6.4.12" evidence="4"/>
<dbReference type="SUPFAM" id="SSF101420">
    <property type="entry name" value="C-terminal domain of Ku80"/>
    <property type="match status" value="1"/>
</dbReference>
<dbReference type="GO" id="GO:0000781">
    <property type="term" value="C:chromosome, telomeric region"/>
    <property type="evidence" value="ECO:0007669"/>
    <property type="project" value="UniProtKB-SubCell"/>
</dbReference>
<dbReference type="InterPro" id="IPR012337">
    <property type="entry name" value="RNaseH-like_sf"/>
</dbReference>
<dbReference type="InterPro" id="IPR005161">
    <property type="entry name" value="Ku_N"/>
</dbReference>
<evidence type="ECO:0000256" key="15">
    <source>
        <dbReference type="ARBA" id="ARBA00023204"/>
    </source>
</evidence>
<evidence type="ECO:0000256" key="13">
    <source>
        <dbReference type="ARBA" id="ARBA00023125"/>
    </source>
</evidence>
<dbReference type="InterPro" id="IPR016194">
    <property type="entry name" value="SPOC-like_C_dom_sf"/>
</dbReference>
<dbReference type="InterPro" id="IPR036465">
    <property type="entry name" value="vWFA_dom_sf"/>
</dbReference>
<dbReference type="PROSITE" id="PS50234">
    <property type="entry name" value="VWFA"/>
    <property type="match status" value="1"/>
</dbReference>
<evidence type="ECO:0000256" key="3">
    <source>
        <dbReference type="ARBA" id="ARBA00007726"/>
    </source>
</evidence>
<dbReference type="InterPro" id="IPR024193">
    <property type="entry name" value="Ku80"/>
</dbReference>
<dbReference type="Pfam" id="PF03731">
    <property type="entry name" value="Ku_N"/>
    <property type="match status" value="1"/>
</dbReference>
<keyword evidence="8" id="KW-0227">DNA damage</keyword>
<dbReference type="FunFam" id="3.40.50.410:FF:000073">
    <property type="entry name" value="ATP-dependent DNA helicase II subunit 2"/>
    <property type="match status" value="1"/>
</dbReference>
<protein>
    <recommendedName>
        <fullName evidence="5">ATP-dependent DNA helicase II subunit 2</fullName>
        <ecNumber evidence="4">3.6.4.12</ecNumber>
    </recommendedName>
    <alternativeName>
        <fullName evidence="18">ATP-dependent DNA helicase II subunit Ku80</fullName>
    </alternativeName>
</protein>
<evidence type="ECO:0000256" key="11">
    <source>
        <dbReference type="ARBA" id="ARBA00022840"/>
    </source>
</evidence>
<dbReference type="SMART" id="SM00559">
    <property type="entry name" value="Ku78"/>
    <property type="match status" value="1"/>
</dbReference>
<evidence type="ECO:0000256" key="14">
    <source>
        <dbReference type="ARBA" id="ARBA00023172"/>
    </source>
</evidence>
<dbReference type="Proteomes" id="UP001163105">
    <property type="component" value="Unassembled WGS sequence"/>
</dbReference>
<dbReference type="GO" id="GO:0043564">
    <property type="term" value="C:Ku70:Ku80 complex"/>
    <property type="evidence" value="ECO:0007669"/>
    <property type="project" value="InterPro"/>
</dbReference>
<evidence type="ECO:0000256" key="1">
    <source>
        <dbReference type="ARBA" id="ARBA00004123"/>
    </source>
</evidence>
<evidence type="ECO:0000313" key="22">
    <source>
        <dbReference type="Proteomes" id="UP001163105"/>
    </source>
</evidence>
<dbReference type="SUPFAM" id="SSF53098">
    <property type="entry name" value="Ribonuclease H-like"/>
    <property type="match status" value="1"/>
</dbReference>
<dbReference type="GO" id="GO:0003684">
    <property type="term" value="F:damaged DNA binding"/>
    <property type="evidence" value="ECO:0007669"/>
    <property type="project" value="InterPro"/>
</dbReference>
<dbReference type="InterPro" id="IPR036397">
    <property type="entry name" value="RNaseH_sf"/>
</dbReference>
<evidence type="ECO:0000256" key="8">
    <source>
        <dbReference type="ARBA" id="ARBA00022763"/>
    </source>
</evidence>
<dbReference type="InterPro" id="IPR006164">
    <property type="entry name" value="DNA_bd_Ku70/Ku80"/>
</dbReference>
<dbReference type="Pfam" id="PF08785">
    <property type="entry name" value="Ku_PK_bind"/>
    <property type="match status" value="1"/>
</dbReference>
<dbReference type="GO" id="GO:0006310">
    <property type="term" value="P:DNA recombination"/>
    <property type="evidence" value="ECO:0007669"/>
    <property type="project" value="UniProtKB-KW"/>
</dbReference>
<reference evidence="21" key="1">
    <citation type="submission" date="2023-01" db="EMBL/GenBank/DDBJ databases">
        <title>The growth and conidiation of Purpureocillium lavendulum are regulated by nitrogen source and histone H3K14 acetylation.</title>
        <authorList>
            <person name="Tang P."/>
            <person name="Han J."/>
            <person name="Zhang C."/>
            <person name="Tang P."/>
            <person name="Qi F."/>
            <person name="Zhang K."/>
            <person name="Liang L."/>
        </authorList>
    </citation>
    <scope>NUCLEOTIDE SEQUENCE</scope>
    <source>
        <strain evidence="21">YMF1.00683</strain>
    </source>
</reference>
<dbReference type="InterPro" id="IPR036494">
    <property type="entry name" value="Ku_C_sf"/>
</dbReference>
<dbReference type="GO" id="GO:0003690">
    <property type="term" value="F:double-stranded DNA binding"/>
    <property type="evidence" value="ECO:0007669"/>
    <property type="project" value="TreeGrafter"/>
</dbReference>
<dbReference type="Gene3D" id="3.30.420.10">
    <property type="entry name" value="Ribonuclease H-like superfamily/Ribonuclease H"/>
    <property type="match status" value="1"/>
</dbReference>
<keyword evidence="16" id="KW-0539">Nucleus</keyword>
<dbReference type="SUPFAM" id="SSF100939">
    <property type="entry name" value="SPOC domain-like"/>
    <property type="match status" value="1"/>
</dbReference>
<keyword evidence="14" id="KW-0233">DNA recombination</keyword>
<evidence type="ECO:0000256" key="18">
    <source>
        <dbReference type="ARBA" id="ARBA00031847"/>
    </source>
</evidence>
<dbReference type="Gene3D" id="2.40.290.10">
    <property type="match status" value="1"/>
</dbReference>
<dbReference type="GO" id="GO:0006303">
    <property type="term" value="P:double-strand break repair via nonhomologous end joining"/>
    <property type="evidence" value="ECO:0007669"/>
    <property type="project" value="InterPro"/>
</dbReference>
<evidence type="ECO:0000256" key="12">
    <source>
        <dbReference type="ARBA" id="ARBA00022895"/>
    </source>
</evidence>
<evidence type="ECO:0000256" key="16">
    <source>
        <dbReference type="ARBA" id="ARBA00023242"/>
    </source>
</evidence>
<dbReference type="GO" id="GO:0000723">
    <property type="term" value="P:telomere maintenance"/>
    <property type="evidence" value="ECO:0007669"/>
    <property type="project" value="InterPro"/>
</dbReference>
<comment type="similarity">
    <text evidence="3">Belongs to the ku80 family.</text>
</comment>
<keyword evidence="9" id="KW-0378">Hydrolase</keyword>
<dbReference type="Pfam" id="PF02735">
    <property type="entry name" value="Ku"/>
    <property type="match status" value="1"/>
</dbReference>